<dbReference type="GO" id="GO:0009090">
    <property type="term" value="P:homoserine biosynthetic process"/>
    <property type="evidence" value="ECO:0007669"/>
    <property type="project" value="TreeGrafter"/>
</dbReference>
<name>A0A395M1N0_9BACT</name>
<proteinExistence type="inferred from homology"/>
<dbReference type="NCBIfam" id="NF006570">
    <property type="entry name" value="PRK09084.1"/>
    <property type="match status" value="1"/>
</dbReference>
<dbReference type="InterPro" id="IPR002912">
    <property type="entry name" value="ACT_dom"/>
</dbReference>
<feature type="binding site" evidence="8">
    <location>
        <begin position="234"/>
        <end position="235"/>
    </location>
    <ligand>
        <name>ATP</name>
        <dbReference type="ChEBI" id="CHEBI:30616"/>
    </ligand>
</feature>
<gene>
    <name evidence="12" type="primary">lysC</name>
    <name evidence="12" type="ORF">D0433_09285</name>
</gene>
<evidence type="ECO:0000256" key="8">
    <source>
        <dbReference type="PIRSR" id="PIRSR000726-1"/>
    </source>
</evidence>
<evidence type="ECO:0000256" key="1">
    <source>
        <dbReference type="ARBA" id="ARBA00004766"/>
    </source>
</evidence>
<dbReference type="GO" id="GO:0009088">
    <property type="term" value="P:threonine biosynthetic process"/>
    <property type="evidence" value="ECO:0007669"/>
    <property type="project" value="UniProtKB-UniPathway"/>
</dbReference>
<accession>A0A395M1N0</accession>
<evidence type="ECO:0000256" key="7">
    <source>
        <dbReference type="ARBA" id="ARBA00047872"/>
    </source>
</evidence>
<dbReference type="GO" id="GO:0005829">
    <property type="term" value="C:cytosol"/>
    <property type="evidence" value="ECO:0007669"/>
    <property type="project" value="TreeGrafter"/>
</dbReference>
<dbReference type="SUPFAM" id="SSF53633">
    <property type="entry name" value="Carbamate kinase-like"/>
    <property type="match status" value="1"/>
</dbReference>
<dbReference type="UniPathway" id="UPA00051">
    <property type="reaction ID" value="UER00462"/>
</dbReference>
<comment type="pathway">
    <text evidence="10">Amino-acid biosynthesis; L-methionine biosynthesis via de novo pathway; L-homoserine from L-aspartate: step 1/3.</text>
</comment>
<evidence type="ECO:0000256" key="6">
    <source>
        <dbReference type="ARBA" id="ARBA00022840"/>
    </source>
</evidence>
<dbReference type="InterPro" id="IPR001048">
    <property type="entry name" value="Asp/Glu/Uridylate_kinase"/>
</dbReference>
<comment type="caution">
    <text evidence="12">The sequence shown here is derived from an EMBL/GenBank/DDBJ whole genome shotgun (WGS) entry which is preliminary data.</text>
</comment>
<dbReference type="GO" id="GO:0009089">
    <property type="term" value="P:lysine biosynthetic process via diaminopimelate"/>
    <property type="evidence" value="ECO:0007669"/>
    <property type="project" value="UniProtKB-UniPathway"/>
</dbReference>
<evidence type="ECO:0000256" key="10">
    <source>
        <dbReference type="RuleBase" id="RU004249"/>
    </source>
</evidence>
<evidence type="ECO:0000256" key="5">
    <source>
        <dbReference type="ARBA" id="ARBA00022777"/>
    </source>
</evidence>
<keyword evidence="6 8" id="KW-0067">ATP-binding</keyword>
<dbReference type="PANTHER" id="PTHR21499:SF59">
    <property type="entry name" value="ASPARTOKINASE"/>
    <property type="match status" value="1"/>
</dbReference>
<dbReference type="FunFam" id="3.30.2130.10:FF:000001">
    <property type="entry name" value="Bifunctional aspartokinase/homoserine dehydrogenase"/>
    <property type="match status" value="1"/>
</dbReference>
<organism evidence="12 13">
    <name type="scientific">Candidatus Thermochlorobacter aerophilus</name>
    <dbReference type="NCBI Taxonomy" id="1868324"/>
    <lineage>
        <taxon>Bacteria</taxon>
        <taxon>Pseudomonadati</taxon>
        <taxon>Chlorobiota</taxon>
        <taxon>Chlorobiia</taxon>
        <taxon>Chlorobiales</taxon>
        <taxon>Candidatus Thermochlorobacteriaceae</taxon>
        <taxon>Candidatus Thermochlorobacter</taxon>
    </lineage>
</organism>
<dbReference type="Pfam" id="PF00696">
    <property type="entry name" value="AA_kinase"/>
    <property type="match status" value="1"/>
</dbReference>
<keyword evidence="5 9" id="KW-0418">Kinase</keyword>
<comment type="catalytic activity">
    <reaction evidence="7 9">
        <text>L-aspartate + ATP = 4-phospho-L-aspartate + ADP</text>
        <dbReference type="Rhea" id="RHEA:23776"/>
        <dbReference type="ChEBI" id="CHEBI:29991"/>
        <dbReference type="ChEBI" id="CHEBI:30616"/>
        <dbReference type="ChEBI" id="CHEBI:57535"/>
        <dbReference type="ChEBI" id="CHEBI:456216"/>
        <dbReference type="EC" id="2.7.2.4"/>
    </reaction>
</comment>
<evidence type="ECO:0000256" key="2">
    <source>
        <dbReference type="ARBA" id="ARBA00010122"/>
    </source>
</evidence>
<evidence type="ECO:0000256" key="3">
    <source>
        <dbReference type="ARBA" id="ARBA00022679"/>
    </source>
</evidence>
<dbReference type="EC" id="2.7.2.4" evidence="9"/>
<dbReference type="Pfam" id="PF22468">
    <property type="entry name" value="ACT_9"/>
    <property type="match status" value="1"/>
</dbReference>
<dbReference type="PROSITE" id="PS51671">
    <property type="entry name" value="ACT"/>
    <property type="match status" value="2"/>
</dbReference>
<dbReference type="Gene3D" id="3.30.2130.10">
    <property type="entry name" value="VC0802-like"/>
    <property type="match status" value="1"/>
</dbReference>
<feature type="domain" description="ACT" evidence="11">
    <location>
        <begin position="397"/>
        <end position="466"/>
    </location>
</feature>
<dbReference type="GO" id="GO:0004072">
    <property type="term" value="F:aspartate kinase activity"/>
    <property type="evidence" value="ECO:0007669"/>
    <property type="project" value="UniProtKB-EC"/>
</dbReference>
<dbReference type="CDD" id="cd04892">
    <property type="entry name" value="ACT_AK-like_2"/>
    <property type="match status" value="1"/>
</dbReference>
<comment type="similarity">
    <text evidence="2 9">Belongs to the aspartokinase family.</text>
</comment>
<comment type="pathway">
    <text evidence="1 10">Amino-acid biosynthesis; L-lysine biosynthesis via DAP pathway; (S)-tetrahydrodipicolinate from L-aspartate: step 1/4.</text>
</comment>
<protein>
    <recommendedName>
        <fullName evidence="9">Aspartokinase</fullName>
        <ecNumber evidence="9">2.7.2.4</ecNumber>
    </recommendedName>
</protein>
<dbReference type="AlphaFoldDB" id="A0A395M1N0"/>
<dbReference type="InterPro" id="IPR001341">
    <property type="entry name" value="Asp_kinase"/>
</dbReference>
<dbReference type="PROSITE" id="PS00324">
    <property type="entry name" value="ASPARTOKINASE"/>
    <property type="match status" value="1"/>
</dbReference>
<keyword evidence="4 8" id="KW-0547">Nucleotide-binding</keyword>
<comment type="pathway">
    <text evidence="10">Amino-acid biosynthesis; L-threonine biosynthesis; L-threonine from L-aspartate: step 1/5.</text>
</comment>
<keyword evidence="10" id="KW-0028">Amino-acid biosynthesis</keyword>
<feature type="binding site" evidence="8">
    <location>
        <position position="245"/>
    </location>
    <ligand>
        <name>ATP</name>
        <dbReference type="ChEBI" id="CHEBI:30616"/>
    </ligand>
</feature>
<dbReference type="Proteomes" id="UP000266389">
    <property type="component" value="Unassembled WGS sequence"/>
</dbReference>
<evidence type="ECO:0000313" key="13">
    <source>
        <dbReference type="Proteomes" id="UP000266389"/>
    </source>
</evidence>
<dbReference type="InterPro" id="IPR036393">
    <property type="entry name" value="AceGlu_kinase-like_sf"/>
</dbReference>
<evidence type="ECO:0000256" key="4">
    <source>
        <dbReference type="ARBA" id="ARBA00022741"/>
    </source>
</evidence>
<dbReference type="UniPathway" id="UPA00050">
    <property type="reaction ID" value="UER00461"/>
</dbReference>
<dbReference type="UniPathway" id="UPA00034">
    <property type="reaction ID" value="UER00015"/>
</dbReference>
<dbReference type="GO" id="GO:0005524">
    <property type="term" value="F:ATP binding"/>
    <property type="evidence" value="ECO:0007669"/>
    <property type="project" value="UniProtKB-KW"/>
</dbReference>
<feature type="binding site" evidence="8">
    <location>
        <begin position="270"/>
        <end position="271"/>
    </location>
    <ligand>
        <name>ATP</name>
        <dbReference type="ChEBI" id="CHEBI:30616"/>
    </ligand>
</feature>
<dbReference type="EMBL" id="PHFL01000058">
    <property type="protein sequence ID" value="RFM23824.1"/>
    <property type="molecule type" value="Genomic_DNA"/>
</dbReference>
<dbReference type="NCBIfam" id="TIGR00657">
    <property type="entry name" value="asp_kinases"/>
    <property type="match status" value="1"/>
</dbReference>
<sequence>MVVMKFGGTSVEDAAAMRNVIEIVRREWQASRQFGEGAPLVVTSACAGITNKLFALAELAASGKRTEAQDLLRSIKAHHDTLIHELLSSNTQALHRRLNELFDELSSIIKALDVIGELTPRLLDTIASNGELFSSLILADAMNESGIPTVWADARLILITDDNFGKAQPIQSLVDERAQAQLRPLLQSGRVVVTQGYIGSTVSGKTTTLGRGGSDYSASIFGAALGCKSIQIWTDVDGVMTSDPRIVPEAKRLKIMSFREAAELAYFGAKVLHPSTIRPAVQNNIPVYVLNSKRPHLEGTLITSSIKSFDGMVKSIAHKTGQVIINLTSTQMLDAYGFLYKVARIFADAQTPIDMISTSEVSISLTIGDTTRLAQLEKELSEIAEVDIERNVAIICVVGDNLRASPGVAGRIFSTLATAGINVKMISQGASEINIGFVVAESDAAKAVQALHREFFSKVSENAIFA</sequence>
<reference evidence="12 13" key="1">
    <citation type="journal article" date="2011" name="ISME J.">
        <title>Community ecology of hot spring cyanobacterial mats: predominant populations and their functional potential.</title>
        <authorList>
            <person name="Klatt C.G."/>
            <person name="Wood J.M."/>
            <person name="Rusch D.B."/>
            <person name="Bateson M.M."/>
            <person name="Hamamura N."/>
            <person name="Heidelberg J.F."/>
            <person name="Grossman A.R."/>
            <person name="Bhaya D."/>
            <person name="Cohan F.M."/>
            <person name="Kuhl M."/>
            <person name="Bryant D.A."/>
            <person name="Ward D.M."/>
        </authorList>
    </citation>
    <scope>NUCLEOTIDE SEQUENCE [LARGE SCALE GENOMIC DNA]</scope>
    <source>
        <strain evidence="12">OS</strain>
    </source>
</reference>
<dbReference type="PANTHER" id="PTHR21499">
    <property type="entry name" value="ASPARTATE KINASE"/>
    <property type="match status" value="1"/>
</dbReference>
<dbReference type="InterPro" id="IPR018042">
    <property type="entry name" value="Aspartate_kinase_CS"/>
</dbReference>
<evidence type="ECO:0000259" key="11">
    <source>
        <dbReference type="PROSITE" id="PS51671"/>
    </source>
</evidence>
<dbReference type="PIRSF" id="PIRSF000726">
    <property type="entry name" value="Asp_kin"/>
    <property type="match status" value="1"/>
</dbReference>
<dbReference type="SUPFAM" id="SSF55021">
    <property type="entry name" value="ACT-like"/>
    <property type="match status" value="2"/>
</dbReference>
<keyword evidence="3 9" id="KW-0808">Transferase</keyword>
<evidence type="ECO:0000313" key="12">
    <source>
        <dbReference type="EMBL" id="RFM23824.1"/>
    </source>
</evidence>
<dbReference type="Gene3D" id="3.40.1160.10">
    <property type="entry name" value="Acetylglutamate kinase-like"/>
    <property type="match status" value="1"/>
</dbReference>
<feature type="domain" description="ACT" evidence="11">
    <location>
        <begin position="327"/>
        <end position="393"/>
    </location>
</feature>
<dbReference type="InterPro" id="IPR005260">
    <property type="entry name" value="Asp_kin_monofn"/>
</dbReference>
<dbReference type="InterPro" id="IPR045865">
    <property type="entry name" value="ACT-like_dom_sf"/>
</dbReference>
<dbReference type="InterPro" id="IPR054352">
    <property type="entry name" value="ACT_Aspartokinase"/>
</dbReference>
<evidence type="ECO:0000256" key="9">
    <source>
        <dbReference type="RuleBase" id="RU003448"/>
    </source>
</evidence>